<evidence type="ECO:0000256" key="1">
    <source>
        <dbReference type="ARBA" id="ARBA00004141"/>
    </source>
</evidence>
<organism evidence="6 7">
    <name type="scientific">Aciduliprofundum boonei (strain DSM 19572 / T469)</name>
    <dbReference type="NCBI Taxonomy" id="439481"/>
    <lineage>
        <taxon>Archaea</taxon>
        <taxon>Methanobacteriati</taxon>
        <taxon>Thermoplasmatota</taxon>
        <taxon>DHVE2 group</taxon>
        <taxon>Candidatus Aciduliprofundum</taxon>
    </lineage>
</organism>
<proteinExistence type="inferred from homology"/>
<accession>B5IER1</accession>
<dbReference type="OrthoDB" id="11310at2157"/>
<evidence type="ECO:0000256" key="3">
    <source>
        <dbReference type="ARBA" id="ARBA00022692"/>
    </source>
</evidence>
<evidence type="ECO:0000313" key="6">
    <source>
        <dbReference type="EMBL" id="ADD07936.1"/>
    </source>
</evidence>
<dbReference type="PANTHER" id="PTHR30477">
    <property type="entry name" value="ABC-TRANSPORTER METAL-BINDING PROTEIN"/>
    <property type="match status" value="1"/>
</dbReference>
<dbReference type="EMBL" id="CP001941">
    <property type="protein sequence ID" value="ADD07936.1"/>
    <property type="molecule type" value="Genomic_DNA"/>
</dbReference>
<keyword evidence="5" id="KW-0472">Membrane</keyword>
<dbReference type="Pfam" id="PF00950">
    <property type="entry name" value="ABC-3"/>
    <property type="match status" value="1"/>
</dbReference>
<dbReference type="STRING" id="439481.Aboo_0124"/>
<evidence type="ECO:0000256" key="2">
    <source>
        <dbReference type="ARBA" id="ARBA00008034"/>
    </source>
</evidence>
<dbReference type="PANTHER" id="PTHR30477:SF21">
    <property type="entry name" value="ABC-3 PROTEIN"/>
    <property type="match status" value="1"/>
</dbReference>
<dbReference type="GO" id="GO:0043190">
    <property type="term" value="C:ATP-binding cassette (ABC) transporter complex"/>
    <property type="evidence" value="ECO:0007669"/>
    <property type="project" value="InterPro"/>
</dbReference>
<dbReference type="KEGG" id="abi:Aboo_0124"/>
<dbReference type="InterPro" id="IPR001626">
    <property type="entry name" value="ABC_TroCD"/>
</dbReference>
<keyword evidence="7" id="KW-1185">Reference proteome</keyword>
<dbReference type="RefSeq" id="WP_008085153.1">
    <property type="nucleotide sequence ID" value="NC_013926.1"/>
</dbReference>
<comment type="subcellular location">
    <subcellularLocation>
        <location evidence="1">Membrane</location>
        <topology evidence="1">Multi-pass membrane protein</topology>
    </subcellularLocation>
</comment>
<name>B5IER1_ACIB4</name>
<sequence length="265" mass="28265">MFTIDVWLLRAIIAIFLIAIVSSLIGSYSVFRGSTFLVSGIAHGALAGAALGIFLALYLFSVNYLLVALIFSILFALAIGYASHKKENVDVSVGVMFALSMSLAILFLSLIREYASVAWGLIIGDLLLLSQTDIEIMTLSVIAIVLIFIIYHRRILFSIFDPEGAMAVGLKPALYESLLYVIVAIGVVVLLKGVGAILVYALLIIPAAASKRISSTVSITMLFAFLISLFSGLGGLALAVISPVSPSAYAGLIATSIYFLTIFKK</sequence>
<dbReference type="HOGENOM" id="CLU_028808_3_0_2"/>
<dbReference type="Proteomes" id="UP000001400">
    <property type="component" value="Chromosome"/>
</dbReference>
<dbReference type="Gene3D" id="1.10.3470.10">
    <property type="entry name" value="ABC transporter involved in vitamin B12 uptake, BtuC"/>
    <property type="match status" value="1"/>
</dbReference>
<evidence type="ECO:0000256" key="4">
    <source>
        <dbReference type="ARBA" id="ARBA00022989"/>
    </source>
</evidence>
<dbReference type="AlphaFoldDB" id="B5IER1"/>
<dbReference type="GeneID" id="8827060"/>
<keyword evidence="3" id="KW-0812">Transmembrane</keyword>
<evidence type="ECO:0000256" key="5">
    <source>
        <dbReference type="ARBA" id="ARBA00023136"/>
    </source>
</evidence>
<dbReference type="InterPro" id="IPR037294">
    <property type="entry name" value="ABC_BtuC-like"/>
</dbReference>
<keyword evidence="4" id="KW-1133">Transmembrane helix</keyword>
<reference evidence="6" key="1">
    <citation type="submission" date="2010-02" db="EMBL/GenBank/DDBJ databases">
        <title>Complete sequence of Aciduliprofundum boonei T469.</title>
        <authorList>
            <consortium name="US DOE Joint Genome Institute"/>
            <person name="Lucas S."/>
            <person name="Copeland A."/>
            <person name="Lapidus A."/>
            <person name="Cheng J.-F."/>
            <person name="Bruce D."/>
            <person name="Goodwin L."/>
            <person name="Pitluck S."/>
            <person name="Saunders E."/>
            <person name="Detter J.C."/>
            <person name="Han C."/>
            <person name="Tapia R."/>
            <person name="Land M."/>
            <person name="Hauser L."/>
            <person name="Kyrpides N."/>
            <person name="Mikhailova N."/>
            <person name="Flores G."/>
            <person name="Reysenbach A.-L."/>
            <person name="Woyke T."/>
        </authorList>
    </citation>
    <scope>NUCLEOTIDE SEQUENCE</scope>
    <source>
        <strain evidence="6">T469</strain>
    </source>
</reference>
<dbReference type="eggNOG" id="arCOG01006">
    <property type="taxonomic scope" value="Archaea"/>
</dbReference>
<dbReference type="SUPFAM" id="SSF81345">
    <property type="entry name" value="ABC transporter involved in vitamin B12 uptake, BtuC"/>
    <property type="match status" value="1"/>
</dbReference>
<comment type="similarity">
    <text evidence="2">Belongs to the ABC-3 integral membrane protein family.</text>
</comment>
<gene>
    <name evidence="6" type="ordered locus">Aboo_0124</name>
</gene>
<protein>
    <submittedName>
        <fullName evidence="6">ABC-3 protein</fullName>
    </submittedName>
</protein>
<dbReference type="GO" id="GO:0055085">
    <property type="term" value="P:transmembrane transport"/>
    <property type="evidence" value="ECO:0007669"/>
    <property type="project" value="InterPro"/>
</dbReference>
<evidence type="ECO:0000313" key="7">
    <source>
        <dbReference type="Proteomes" id="UP000001400"/>
    </source>
</evidence>